<keyword evidence="2" id="KW-1185">Reference proteome</keyword>
<sequence length="92" mass="9962">MGNVKNIEKNSHLDVRQRGSVVGSLGSPILAVPTGWLTVATAALIMQVEVAVLSQIRAARIQEETVSKAWLHTCCIDSSSLFSDRPSCLRNE</sequence>
<accession>A0A4Y2QBG3</accession>
<evidence type="ECO:0000313" key="1">
    <source>
        <dbReference type="EMBL" id="GBN60240.1"/>
    </source>
</evidence>
<dbReference type="Proteomes" id="UP000499080">
    <property type="component" value="Unassembled WGS sequence"/>
</dbReference>
<protein>
    <submittedName>
        <fullName evidence="1">Uncharacterized protein</fullName>
    </submittedName>
</protein>
<reference evidence="1 2" key="1">
    <citation type="journal article" date="2019" name="Sci. Rep.">
        <title>Orb-weaving spider Araneus ventricosus genome elucidates the spidroin gene catalogue.</title>
        <authorList>
            <person name="Kono N."/>
            <person name="Nakamura H."/>
            <person name="Ohtoshi R."/>
            <person name="Moran D.A.P."/>
            <person name="Shinohara A."/>
            <person name="Yoshida Y."/>
            <person name="Fujiwara M."/>
            <person name="Mori M."/>
            <person name="Tomita M."/>
            <person name="Arakawa K."/>
        </authorList>
    </citation>
    <scope>NUCLEOTIDE SEQUENCE [LARGE SCALE GENOMIC DNA]</scope>
</reference>
<dbReference type="EMBL" id="BGPR01013340">
    <property type="protein sequence ID" value="GBN60240.1"/>
    <property type="molecule type" value="Genomic_DNA"/>
</dbReference>
<comment type="caution">
    <text evidence="1">The sequence shown here is derived from an EMBL/GenBank/DDBJ whole genome shotgun (WGS) entry which is preliminary data.</text>
</comment>
<proteinExistence type="predicted"/>
<name>A0A4Y2QBG3_ARAVE</name>
<evidence type="ECO:0000313" key="2">
    <source>
        <dbReference type="Proteomes" id="UP000499080"/>
    </source>
</evidence>
<dbReference type="AlphaFoldDB" id="A0A4Y2QBG3"/>
<gene>
    <name evidence="1" type="ORF">AVEN_138379_1</name>
</gene>
<organism evidence="1 2">
    <name type="scientific">Araneus ventricosus</name>
    <name type="common">Orbweaver spider</name>
    <name type="synonym">Epeira ventricosa</name>
    <dbReference type="NCBI Taxonomy" id="182803"/>
    <lineage>
        <taxon>Eukaryota</taxon>
        <taxon>Metazoa</taxon>
        <taxon>Ecdysozoa</taxon>
        <taxon>Arthropoda</taxon>
        <taxon>Chelicerata</taxon>
        <taxon>Arachnida</taxon>
        <taxon>Araneae</taxon>
        <taxon>Araneomorphae</taxon>
        <taxon>Entelegynae</taxon>
        <taxon>Araneoidea</taxon>
        <taxon>Araneidae</taxon>
        <taxon>Araneus</taxon>
    </lineage>
</organism>